<keyword evidence="1" id="KW-0808">Transferase</keyword>
<protein>
    <submittedName>
        <fullName evidence="1">LaeA-like methyltransferase</fullName>
    </submittedName>
</protein>
<gene>
    <name evidence="1" type="ORF">T310_9329</name>
</gene>
<dbReference type="InterPro" id="IPR029063">
    <property type="entry name" value="SAM-dependent_MTases_sf"/>
</dbReference>
<dbReference type="GeneID" id="25321267"/>
<dbReference type="Gene3D" id="3.40.50.150">
    <property type="entry name" value="Vaccinia Virus protein VP39"/>
    <property type="match status" value="1"/>
</dbReference>
<sequence>MKNQQGTPAGPQEEIYLLKRDKVESERLNEQHKFLVTICGGSPIHESIPKDRLFSIADVATGTGIWLNHVSDLLKNNHPTDRPRYYHGFDISDAQFPIPAERGSIEYSVHDCLKPFPAEHHNRYDLVHVRLLVAAIREQDYKVIVANLVPLLKPGGYLQWDDLDLISFFPPKEVPQNTSYFETMRLVANAQISLGVSPHVPDTVYQAAKTAGLVDVTKHDWRTADHPELATTTQNWVFKVFTTMIPSALRKAKLVTDEEKVQQEAQRHLENVKRAFFVEGVVPNGVMGQVVARKAQE</sequence>
<comment type="caution">
    <text evidence="1">The sequence shown here is derived from an EMBL/GenBank/DDBJ whole genome shotgun (WGS) entry which is preliminary data.</text>
</comment>
<dbReference type="AlphaFoldDB" id="A0A0F4YGH1"/>
<proteinExistence type="predicted"/>
<dbReference type="STRING" id="1408163.A0A0F4YGH1"/>
<dbReference type="EMBL" id="LASV01000715">
    <property type="protein sequence ID" value="KKA17051.1"/>
    <property type="molecule type" value="Genomic_DNA"/>
</dbReference>
<accession>A0A0F4YGH1</accession>
<dbReference type="SUPFAM" id="SSF53335">
    <property type="entry name" value="S-adenosyl-L-methionine-dependent methyltransferases"/>
    <property type="match status" value="1"/>
</dbReference>
<dbReference type="CDD" id="cd02440">
    <property type="entry name" value="AdoMet_MTases"/>
    <property type="match status" value="1"/>
</dbReference>
<reference evidence="1 2" key="1">
    <citation type="submission" date="2015-04" db="EMBL/GenBank/DDBJ databases">
        <authorList>
            <person name="Heijne W.H."/>
            <person name="Fedorova N.D."/>
            <person name="Nierman W.C."/>
            <person name="Vollebregt A.W."/>
            <person name="Zhao Z."/>
            <person name="Wu L."/>
            <person name="Kumar M."/>
            <person name="Stam H."/>
            <person name="van den Berg M.A."/>
            <person name="Pel H.J."/>
        </authorList>
    </citation>
    <scope>NUCLEOTIDE SEQUENCE [LARGE SCALE GENOMIC DNA]</scope>
    <source>
        <strain evidence="1 2">CBS 393.64</strain>
    </source>
</reference>
<dbReference type="GO" id="GO:0032259">
    <property type="term" value="P:methylation"/>
    <property type="evidence" value="ECO:0007669"/>
    <property type="project" value="UniProtKB-KW"/>
</dbReference>
<dbReference type="Proteomes" id="UP000053958">
    <property type="component" value="Unassembled WGS sequence"/>
</dbReference>
<organism evidence="1 2">
    <name type="scientific">Rasamsonia emersonii (strain ATCC 16479 / CBS 393.64 / IMI 116815)</name>
    <dbReference type="NCBI Taxonomy" id="1408163"/>
    <lineage>
        <taxon>Eukaryota</taxon>
        <taxon>Fungi</taxon>
        <taxon>Dikarya</taxon>
        <taxon>Ascomycota</taxon>
        <taxon>Pezizomycotina</taxon>
        <taxon>Eurotiomycetes</taxon>
        <taxon>Eurotiomycetidae</taxon>
        <taxon>Eurotiales</taxon>
        <taxon>Trichocomaceae</taxon>
        <taxon>Rasamsonia</taxon>
    </lineage>
</organism>
<dbReference type="OrthoDB" id="4222303at2759"/>
<name>A0A0F4YGH1_RASE3</name>
<keyword evidence="1" id="KW-0489">Methyltransferase</keyword>
<evidence type="ECO:0000313" key="2">
    <source>
        <dbReference type="Proteomes" id="UP000053958"/>
    </source>
</evidence>
<dbReference type="GO" id="GO:0008168">
    <property type="term" value="F:methyltransferase activity"/>
    <property type="evidence" value="ECO:0007669"/>
    <property type="project" value="UniProtKB-KW"/>
</dbReference>
<keyword evidence="2" id="KW-1185">Reference proteome</keyword>
<evidence type="ECO:0000313" key="1">
    <source>
        <dbReference type="EMBL" id="KKA17051.1"/>
    </source>
</evidence>
<dbReference type="RefSeq" id="XP_013323663.1">
    <property type="nucleotide sequence ID" value="XM_013468209.1"/>
</dbReference>